<dbReference type="Proteomes" id="UP000193642">
    <property type="component" value="Unassembled WGS sequence"/>
</dbReference>
<name>A0A1Y2CUT9_9FUNG</name>
<protein>
    <submittedName>
        <fullName evidence="2">Uncharacterized protein</fullName>
    </submittedName>
</protein>
<evidence type="ECO:0000313" key="2">
    <source>
        <dbReference type="EMBL" id="ORY50783.1"/>
    </source>
</evidence>
<proteinExistence type="predicted"/>
<gene>
    <name evidence="2" type="ORF">BCR33DRAFT_846496</name>
</gene>
<feature type="region of interest" description="Disordered" evidence="1">
    <location>
        <begin position="47"/>
        <end position="67"/>
    </location>
</feature>
<organism evidence="2 3">
    <name type="scientific">Rhizoclosmatium globosum</name>
    <dbReference type="NCBI Taxonomy" id="329046"/>
    <lineage>
        <taxon>Eukaryota</taxon>
        <taxon>Fungi</taxon>
        <taxon>Fungi incertae sedis</taxon>
        <taxon>Chytridiomycota</taxon>
        <taxon>Chytridiomycota incertae sedis</taxon>
        <taxon>Chytridiomycetes</taxon>
        <taxon>Chytridiales</taxon>
        <taxon>Chytriomycetaceae</taxon>
        <taxon>Rhizoclosmatium</taxon>
    </lineage>
</organism>
<sequence>MSEPRSVFFATPPPLPSPALPLTGPRAPTKAHPFFVVAANAARVPAPSPIRPSARRDPYPQYHAAHAQPQIRRAVQQRLSNTLTLLPPITRSEPFHSTLVRTLEYPFGLALLDSRITTKHKKPTPSPVALGIQAISLKAAIFRFIKPESQYGNRRLFLVTDRLQCNKTIAALSFLSYCANTGKWTNNYQFLHQFVILMWIDVGGVNGGYFEFELDSPDVGVPIRFIIPNSNNQRSATINS</sequence>
<dbReference type="AlphaFoldDB" id="A0A1Y2CUT9"/>
<reference evidence="2 3" key="1">
    <citation type="submission" date="2016-07" db="EMBL/GenBank/DDBJ databases">
        <title>Pervasive Adenine N6-methylation of Active Genes in Fungi.</title>
        <authorList>
            <consortium name="DOE Joint Genome Institute"/>
            <person name="Mondo S.J."/>
            <person name="Dannebaum R.O."/>
            <person name="Kuo R.C."/>
            <person name="Labutti K."/>
            <person name="Haridas S."/>
            <person name="Kuo A."/>
            <person name="Salamov A."/>
            <person name="Ahrendt S.R."/>
            <person name="Lipzen A."/>
            <person name="Sullivan W."/>
            <person name="Andreopoulos W.B."/>
            <person name="Clum A."/>
            <person name="Lindquist E."/>
            <person name="Daum C."/>
            <person name="Ramamoorthy G.K."/>
            <person name="Gryganskyi A."/>
            <person name="Culley D."/>
            <person name="Magnuson J.K."/>
            <person name="James T.Y."/>
            <person name="O'Malley M.A."/>
            <person name="Stajich J.E."/>
            <person name="Spatafora J.W."/>
            <person name="Visel A."/>
            <person name="Grigoriev I.V."/>
        </authorList>
    </citation>
    <scope>NUCLEOTIDE SEQUENCE [LARGE SCALE GENOMIC DNA]</scope>
    <source>
        <strain evidence="2 3">JEL800</strain>
    </source>
</reference>
<evidence type="ECO:0000256" key="1">
    <source>
        <dbReference type="SAM" id="MobiDB-lite"/>
    </source>
</evidence>
<keyword evidence="3" id="KW-1185">Reference proteome</keyword>
<dbReference type="EMBL" id="MCGO01000006">
    <property type="protein sequence ID" value="ORY50783.1"/>
    <property type="molecule type" value="Genomic_DNA"/>
</dbReference>
<accession>A0A1Y2CUT9</accession>
<evidence type="ECO:0000313" key="3">
    <source>
        <dbReference type="Proteomes" id="UP000193642"/>
    </source>
</evidence>
<comment type="caution">
    <text evidence="2">The sequence shown here is derived from an EMBL/GenBank/DDBJ whole genome shotgun (WGS) entry which is preliminary data.</text>
</comment>